<dbReference type="Pfam" id="PF00593">
    <property type="entry name" value="TonB_dep_Rec_b-barrel"/>
    <property type="match status" value="1"/>
</dbReference>
<proteinExistence type="inferred from homology"/>
<keyword evidence="4 9" id="KW-1134">Transmembrane beta strand</keyword>
<dbReference type="Gene3D" id="2.170.130.10">
    <property type="entry name" value="TonB-dependent receptor, plug domain"/>
    <property type="match status" value="1"/>
</dbReference>
<feature type="chain" id="PRO_5012373350" description="TonB-dependent receptor" evidence="11">
    <location>
        <begin position="26"/>
        <end position="682"/>
    </location>
</feature>
<evidence type="ECO:0000256" key="4">
    <source>
        <dbReference type="ARBA" id="ARBA00022452"/>
    </source>
</evidence>
<keyword evidence="7 9" id="KW-0472">Membrane</keyword>
<dbReference type="GO" id="GO:0044718">
    <property type="term" value="P:siderophore transmembrane transport"/>
    <property type="evidence" value="ECO:0007669"/>
    <property type="project" value="TreeGrafter"/>
</dbReference>
<dbReference type="PANTHER" id="PTHR30069:SF41">
    <property type="entry name" value="HEME_HEMOPEXIN UTILIZATION PROTEIN C"/>
    <property type="match status" value="1"/>
</dbReference>
<dbReference type="EMBL" id="MAAO01000002">
    <property type="protein sequence ID" value="OUR99800.1"/>
    <property type="molecule type" value="Genomic_DNA"/>
</dbReference>
<dbReference type="PANTHER" id="PTHR30069">
    <property type="entry name" value="TONB-DEPENDENT OUTER MEMBRANE RECEPTOR"/>
    <property type="match status" value="1"/>
</dbReference>
<evidence type="ECO:0000256" key="1">
    <source>
        <dbReference type="ARBA" id="ARBA00004571"/>
    </source>
</evidence>
<accession>A0A1Y5FCQ0</accession>
<evidence type="ECO:0000256" key="2">
    <source>
        <dbReference type="ARBA" id="ARBA00009810"/>
    </source>
</evidence>
<evidence type="ECO:0000259" key="12">
    <source>
        <dbReference type="Pfam" id="PF00593"/>
    </source>
</evidence>
<feature type="domain" description="TonB-dependent receptor plug" evidence="13">
    <location>
        <begin position="50"/>
        <end position="146"/>
    </location>
</feature>
<keyword evidence="3 9" id="KW-0813">Transport</keyword>
<dbReference type="AlphaFoldDB" id="A0A1Y5FCQ0"/>
<evidence type="ECO:0000256" key="3">
    <source>
        <dbReference type="ARBA" id="ARBA00022448"/>
    </source>
</evidence>
<dbReference type="Gene3D" id="2.40.170.20">
    <property type="entry name" value="TonB-dependent receptor, beta-barrel domain"/>
    <property type="match status" value="1"/>
</dbReference>
<evidence type="ECO:0000256" key="10">
    <source>
        <dbReference type="RuleBase" id="RU003357"/>
    </source>
</evidence>
<evidence type="ECO:0000256" key="7">
    <source>
        <dbReference type="ARBA" id="ARBA00023136"/>
    </source>
</evidence>
<keyword evidence="5 9" id="KW-0812">Transmembrane</keyword>
<dbReference type="InterPro" id="IPR012910">
    <property type="entry name" value="Plug_dom"/>
</dbReference>
<evidence type="ECO:0000313" key="14">
    <source>
        <dbReference type="EMBL" id="OUR99800.1"/>
    </source>
</evidence>
<evidence type="ECO:0000256" key="5">
    <source>
        <dbReference type="ARBA" id="ARBA00022692"/>
    </source>
</evidence>
<reference evidence="15" key="1">
    <citation type="journal article" date="2017" name="Proc. Natl. Acad. Sci. U.S.A.">
        <title>Simulation of Deepwater Horizon oil plume reveals substrate specialization within a complex community of hydrocarbon-degraders.</title>
        <authorList>
            <person name="Hu P."/>
            <person name="Dubinsky E.A."/>
            <person name="Probst A.J."/>
            <person name="Wang J."/>
            <person name="Sieber C.M.K."/>
            <person name="Tom L.M."/>
            <person name="Gardinali P."/>
            <person name="Banfield J.F."/>
            <person name="Atlas R.M."/>
            <person name="Andersen G.L."/>
        </authorList>
    </citation>
    <scope>NUCLEOTIDE SEQUENCE [LARGE SCALE GENOMIC DNA]</scope>
</reference>
<dbReference type="Pfam" id="PF07715">
    <property type="entry name" value="Plug"/>
    <property type="match status" value="1"/>
</dbReference>
<dbReference type="InterPro" id="IPR037066">
    <property type="entry name" value="Plug_dom_sf"/>
</dbReference>
<evidence type="ECO:0000259" key="13">
    <source>
        <dbReference type="Pfam" id="PF07715"/>
    </source>
</evidence>
<dbReference type="SUPFAM" id="SSF56935">
    <property type="entry name" value="Porins"/>
    <property type="match status" value="1"/>
</dbReference>
<keyword evidence="8 9" id="KW-0998">Cell outer membrane</keyword>
<dbReference type="InterPro" id="IPR036942">
    <property type="entry name" value="Beta-barrel_TonB_sf"/>
</dbReference>
<evidence type="ECO:0000256" key="11">
    <source>
        <dbReference type="SAM" id="SignalP"/>
    </source>
</evidence>
<comment type="similarity">
    <text evidence="2 9 10">Belongs to the TonB-dependent receptor family.</text>
</comment>
<organism evidence="14 15">
    <name type="scientific">Halobacteriovorax marinus</name>
    <dbReference type="NCBI Taxonomy" id="97084"/>
    <lineage>
        <taxon>Bacteria</taxon>
        <taxon>Pseudomonadati</taxon>
        <taxon>Bdellovibrionota</taxon>
        <taxon>Bacteriovoracia</taxon>
        <taxon>Bacteriovoracales</taxon>
        <taxon>Halobacteriovoraceae</taxon>
        <taxon>Halobacteriovorax</taxon>
    </lineage>
</organism>
<feature type="signal peptide" evidence="11">
    <location>
        <begin position="1"/>
        <end position="25"/>
    </location>
</feature>
<comment type="caution">
    <text evidence="14">The sequence shown here is derived from an EMBL/GenBank/DDBJ whole genome shotgun (WGS) entry which is preliminary data.</text>
</comment>
<evidence type="ECO:0000256" key="8">
    <source>
        <dbReference type="ARBA" id="ARBA00023237"/>
    </source>
</evidence>
<feature type="domain" description="TonB-dependent receptor-like beta-barrel" evidence="12">
    <location>
        <begin position="237"/>
        <end position="651"/>
    </location>
</feature>
<comment type="subcellular location">
    <subcellularLocation>
        <location evidence="1 9">Cell outer membrane</location>
        <topology evidence="1 9">Multi-pass membrane protein</topology>
    </subcellularLocation>
</comment>
<gene>
    <name evidence="14" type="ORF">A9Q84_01870</name>
</gene>
<dbReference type="InterPro" id="IPR000531">
    <property type="entry name" value="Beta-barrel_TonB"/>
</dbReference>
<dbReference type="GO" id="GO:0009279">
    <property type="term" value="C:cell outer membrane"/>
    <property type="evidence" value="ECO:0007669"/>
    <property type="project" value="UniProtKB-SubCell"/>
</dbReference>
<dbReference type="Proteomes" id="UP000196531">
    <property type="component" value="Unassembled WGS sequence"/>
</dbReference>
<protein>
    <recommendedName>
        <fullName evidence="16">TonB-dependent receptor</fullName>
    </recommendedName>
</protein>
<name>A0A1Y5FCQ0_9BACT</name>
<dbReference type="GO" id="GO:0015344">
    <property type="term" value="F:siderophore uptake transmembrane transporter activity"/>
    <property type="evidence" value="ECO:0007669"/>
    <property type="project" value="TreeGrafter"/>
</dbReference>
<keyword evidence="11" id="KW-0732">Signal</keyword>
<dbReference type="PROSITE" id="PS52016">
    <property type="entry name" value="TONB_DEPENDENT_REC_3"/>
    <property type="match status" value="1"/>
</dbReference>
<dbReference type="InterPro" id="IPR039426">
    <property type="entry name" value="TonB-dep_rcpt-like"/>
</dbReference>
<keyword evidence="6 10" id="KW-0798">TonB box</keyword>
<evidence type="ECO:0000256" key="9">
    <source>
        <dbReference type="PROSITE-ProRule" id="PRU01360"/>
    </source>
</evidence>
<dbReference type="CDD" id="cd01347">
    <property type="entry name" value="ligand_gated_channel"/>
    <property type="match status" value="1"/>
</dbReference>
<evidence type="ECO:0008006" key="16">
    <source>
        <dbReference type="Google" id="ProtNLM"/>
    </source>
</evidence>
<evidence type="ECO:0000256" key="6">
    <source>
        <dbReference type="ARBA" id="ARBA00023077"/>
    </source>
</evidence>
<sequence length="682" mass="76856">MSFSISFKESLFLILPLLFCSSAFAQEVNQLESIYIVDEFGVTSVEGDSVVEEIDEESLTQVQASSIDDILRLTPGATTTGGPRSSGEEIQIRGLGSKKLFMYIDGVKQNFSTDHSSMLALDPDNLKSVEIYKSTSAFSKGGSIGGGVVFTTKDASDYLAPGEKFGSTLKSAYTNSNREQLFSLKTYTRFDDSDLLFTVTKRNAQDAILGDRTTLENSSYDDMNFFTKFTTKTNSHDQLKVSFEQFRRNDTVPMNPTLNPPVSIGDLNGVNEITRRTYNLEYATNPKNNRYLNLHSTFYSTTQTLDKVRASDKQHDFRKIETSGGSLKNRVSINRMHGKDLSLDTGLELVQDTLSGERDGGELASYPGGKSSEQSAFTQVNIPVSKSIDIFPALRYQNYDLVSNNPSHAPKQATELSKKLGTSYKPFKFLAFTGTYSEGFNAPKIQDVYVDGLHHKGDGFFISDNFFTPNPELEHETSKMLEVGAKFEKNIFSKYDLLTLKANYYWNEAKNYIYFEKIEGDPFEGTNGTTKFVNIPEVSLKGREFGMDYLYDRVEFGLSYSRNRGTNKTLGLYLADMPADQYNYNFKYHLDEYGLVLGYLGINTLKQDRINRDTTERTDETPGYFIHNIFVTKSFIRGALKGFSVMTRVDNFTNRNYRKHGSNINEIGLDVKVGLSYKINHF</sequence>
<evidence type="ECO:0000313" key="15">
    <source>
        <dbReference type="Proteomes" id="UP000196531"/>
    </source>
</evidence>